<sequence length="127" mass="14396">MRAALRLNVSMPSSATLIGRYLGYITAHTTRGYANVLAERRKELEKLAALFSEARDEIENARESAGTTYFNEDFAEAKSCATNALDYYNQLLKELQPEEAIKLKEEQNPKMEQLKMELSMLEELAAD</sequence>
<proteinExistence type="predicted"/>
<dbReference type="Proteomes" id="UP000011083">
    <property type="component" value="Unassembled WGS sequence"/>
</dbReference>
<reference evidence="2 3" key="1">
    <citation type="journal article" date="2013" name="Genome Biol.">
        <title>Genome of Acanthamoeba castellanii highlights extensive lateral gene transfer and early evolution of tyrosine kinase signaling.</title>
        <authorList>
            <person name="Clarke M."/>
            <person name="Lohan A.J."/>
            <person name="Liu B."/>
            <person name="Lagkouvardos I."/>
            <person name="Roy S."/>
            <person name="Zafar N."/>
            <person name="Bertelli C."/>
            <person name="Schilde C."/>
            <person name="Kianianmomeni A."/>
            <person name="Burglin T.R."/>
            <person name="Frech C."/>
            <person name="Turcotte B."/>
            <person name="Kopec K.O."/>
            <person name="Synnott J.M."/>
            <person name="Choo C."/>
            <person name="Paponov I."/>
            <person name="Finkler A."/>
            <person name="Soon Heng Tan C."/>
            <person name="Hutchins A.P."/>
            <person name="Weinmeier T."/>
            <person name="Rattei T."/>
            <person name="Chu J.S."/>
            <person name="Gimenez G."/>
            <person name="Irimia M."/>
            <person name="Rigden D.J."/>
            <person name="Fitzpatrick D.A."/>
            <person name="Lorenzo-Morales J."/>
            <person name="Bateman A."/>
            <person name="Chiu C.H."/>
            <person name="Tang P."/>
            <person name="Hegemann P."/>
            <person name="Fromm H."/>
            <person name="Raoult D."/>
            <person name="Greub G."/>
            <person name="Miranda-Saavedra D."/>
            <person name="Chen N."/>
            <person name="Nash P."/>
            <person name="Ginger M.L."/>
            <person name="Horn M."/>
            <person name="Schaap P."/>
            <person name="Caler L."/>
            <person name="Loftus B."/>
        </authorList>
    </citation>
    <scope>NUCLEOTIDE SEQUENCE [LARGE SCALE GENOMIC DNA]</scope>
    <source>
        <strain evidence="2 3">Neff</strain>
    </source>
</reference>
<dbReference type="AlphaFoldDB" id="L8HK68"/>
<keyword evidence="1" id="KW-0175">Coiled coil</keyword>
<keyword evidence="3" id="KW-1185">Reference proteome</keyword>
<accession>L8HK68</accession>
<dbReference type="PANTHER" id="PTHR35706:SF1">
    <property type="entry name" value="EMBRYOGENESIS-LIKE PROTEIN"/>
    <property type="match status" value="1"/>
</dbReference>
<evidence type="ECO:0000256" key="1">
    <source>
        <dbReference type="SAM" id="Coils"/>
    </source>
</evidence>
<gene>
    <name evidence="2" type="ORF">ACA1_174620</name>
</gene>
<dbReference type="KEGG" id="acan:ACA1_174620"/>
<organism evidence="2 3">
    <name type="scientific">Acanthamoeba castellanii (strain ATCC 30010 / Neff)</name>
    <dbReference type="NCBI Taxonomy" id="1257118"/>
    <lineage>
        <taxon>Eukaryota</taxon>
        <taxon>Amoebozoa</taxon>
        <taxon>Discosea</taxon>
        <taxon>Longamoebia</taxon>
        <taxon>Centramoebida</taxon>
        <taxon>Acanthamoebidae</taxon>
        <taxon>Acanthamoeba</taxon>
    </lineage>
</organism>
<dbReference type="RefSeq" id="XP_004356701.1">
    <property type="nucleotide sequence ID" value="XM_004356648.1"/>
</dbReference>
<name>L8HK68_ACACF</name>
<dbReference type="EMBL" id="KB007811">
    <property type="protein sequence ID" value="ELR24801.1"/>
    <property type="molecule type" value="Genomic_DNA"/>
</dbReference>
<evidence type="ECO:0000313" key="2">
    <source>
        <dbReference type="EMBL" id="ELR24801.1"/>
    </source>
</evidence>
<dbReference type="VEuPathDB" id="AmoebaDB:ACA1_174620"/>
<feature type="coiled-coil region" evidence="1">
    <location>
        <begin position="37"/>
        <end position="64"/>
    </location>
</feature>
<dbReference type="PANTHER" id="PTHR35706">
    <property type="entry name" value="F14O23.11 PROTEIN"/>
    <property type="match status" value="1"/>
</dbReference>
<evidence type="ECO:0000313" key="3">
    <source>
        <dbReference type="Proteomes" id="UP000011083"/>
    </source>
</evidence>
<dbReference type="OMA" id="NESICGH"/>
<protein>
    <submittedName>
        <fullName evidence="2">Late embryogenesis abundant protein</fullName>
    </submittedName>
</protein>
<dbReference type="GeneID" id="14925829"/>
<dbReference type="InterPro" id="IPR053325">
    <property type="entry name" value="H3-Acetyl_Activator"/>
</dbReference>
<dbReference type="OrthoDB" id="273230at2759"/>